<evidence type="ECO:0000259" key="4">
    <source>
        <dbReference type="SMART" id="SM00382"/>
    </source>
</evidence>
<dbReference type="InterPro" id="IPR017871">
    <property type="entry name" value="ABC_transporter-like_CS"/>
</dbReference>
<organism evidence="5 6">
    <name type="scientific">Aureispira anguillae</name>
    <dbReference type="NCBI Taxonomy" id="2864201"/>
    <lineage>
        <taxon>Bacteria</taxon>
        <taxon>Pseudomonadati</taxon>
        <taxon>Bacteroidota</taxon>
        <taxon>Saprospiria</taxon>
        <taxon>Saprospirales</taxon>
        <taxon>Saprospiraceae</taxon>
        <taxon>Aureispira</taxon>
    </lineage>
</organism>
<keyword evidence="1" id="KW-0813">Transport</keyword>
<feature type="domain" description="AAA+ ATPase" evidence="4">
    <location>
        <begin position="27"/>
        <end position="207"/>
    </location>
</feature>
<keyword evidence="2" id="KW-0547">Nucleotide-binding</keyword>
<dbReference type="InterPro" id="IPR027417">
    <property type="entry name" value="P-loop_NTPase"/>
</dbReference>
<dbReference type="InterPro" id="IPR003439">
    <property type="entry name" value="ABC_transporter-like_ATP-bd"/>
</dbReference>
<evidence type="ECO:0000256" key="2">
    <source>
        <dbReference type="ARBA" id="ARBA00022741"/>
    </source>
</evidence>
<keyword evidence="3 5" id="KW-0067">ATP-binding</keyword>
<dbReference type="SUPFAM" id="SSF52540">
    <property type="entry name" value="P-loop containing nucleoside triphosphate hydrolases"/>
    <property type="match status" value="1"/>
</dbReference>
<accession>A0A915YBA0</accession>
<protein>
    <submittedName>
        <fullName evidence="5">ATP-binding cassette domain-containing protein</fullName>
    </submittedName>
</protein>
<dbReference type="GO" id="GO:0016887">
    <property type="term" value="F:ATP hydrolysis activity"/>
    <property type="evidence" value="ECO:0007669"/>
    <property type="project" value="InterPro"/>
</dbReference>
<evidence type="ECO:0000313" key="6">
    <source>
        <dbReference type="Proteomes" id="UP001060919"/>
    </source>
</evidence>
<keyword evidence="6" id="KW-1185">Reference proteome</keyword>
<dbReference type="KEGG" id="aup:AsAng_0005880"/>
<proteinExistence type="predicted"/>
<dbReference type="InterPro" id="IPR050093">
    <property type="entry name" value="ABC_SmlMolc_Importer"/>
</dbReference>
<evidence type="ECO:0000256" key="3">
    <source>
        <dbReference type="ARBA" id="ARBA00022840"/>
    </source>
</evidence>
<dbReference type="GO" id="GO:0005524">
    <property type="term" value="F:ATP binding"/>
    <property type="evidence" value="ECO:0007669"/>
    <property type="project" value="UniProtKB-KW"/>
</dbReference>
<dbReference type="PANTHER" id="PTHR42781:SF4">
    <property type="entry name" value="SPERMIDINE_PUTRESCINE IMPORT ATP-BINDING PROTEIN POTA"/>
    <property type="match status" value="1"/>
</dbReference>
<name>A0A915YBA0_9BACT</name>
<dbReference type="RefSeq" id="WP_264791235.1">
    <property type="nucleotide sequence ID" value="NZ_AP026867.1"/>
</dbReference>
<dbReference type="Gene3D" id="3.40.50.300">
    <property type="entry name" value="P-loop containing nucleotide triphosphate hydrolases"/>
    <property type="match status" value="1"/>
</dbReference>
<evidence type="ECO:0000256" key="1">
    <source>
        <dbReference type="ARBA" id="ARBA00022448"/>
    </source>
</evidence>
<dbReference type="PANTHER" id="PTHR42781">
    <property type="entry name" value="SPERMIDINE/PUTRESCINE IMPORT ATP-BINDING PROTEIN POTA"/>
    <property type="match status" value="1"/>
</dbReference>
<dbReference type="InterPro" id="IPR003593">
    <property type="entry name" value="AAA+_ATPase"/>
</dbReference>
<gene>
    <name evidence="5" type="ORF">AsAng_0005880</name>
</gene>
<reference evidence="5" key="1">
    <citation type="submission" date="2022-09" db="EMBL/GenBank/DDBJ databases">
        <title>Aureispira anguillicida sp. nov., isolated from Leptocephalus of Japanese eel Anguilla japonica.</title>
        <authorList>
            <person name="Yuasa K."/>
            <person name="Mekata T."/>
            <person name="Ikunari K."/>
        </authorList>
    </citation>
    <scope>NUCLEOTIDE SEQUENCE</scope>
    <source>
        <strain evidence="5">EL160426</strain>
    </source>
</reference>
<dbReference type="EMBL" id="AP026867">
    <property type="protein sequence ID" value="BDS09883.1"/>
    <property type="molecule type" value="Genomic_DNA"/>
</dbReference>
<sequence>MIEFDLYKQLETTQGCIQLRAQMELTQGDLVAIYGPSGAGKTTLLRMLAGLTKPSKGYLKVNAIDWYNSKTKVNLVPQKRKVGFVFQDYALFPNMTVLENLRFASTNMELIHQLLKETNLVNLQAKRPAELSGGQQQRVALVRALAMQPSILLLDEPLSALNYELRQAMQTLIANLHQRYTMTTLMVSHDIPEIVQLATKVLVLKGEKATLYHDPIAYFKQQNLLQEIQVEGIVQAIKKNSIQLKVGTALMTFVLPPSTKKDIQVGDKISITSFVLQPQVSKIDRI</sequence>
<evidence type="ECO:0000313" key="5">
    <source>
        <dbReference type="EMBL" id="BDS09883.1"/>
    </source>
</evidence>
<dbReference type="Proteomes" id="UP001060919">
    <property type="component" value="Chromosome"/>
</dbReference>
<dbReference type="SMART" id="SM00382">
    <property type="entry name" value="AAA"/>
    <property type="match status" value="1"/>
</dbReference>
<dbReference type="Pfam" id="PF00005">
    <property type="entry name" value="ABC_tran"/>
    <property type="match status" value="1"/>
</dbReference>
<dbReference type="AlphaFoldDB" id="A0A915YBA0"/>
<dbReference type="PROSITE" id="PS00211">
    <property type="entry name" value="ABC_TRANSPORTER_1"/>
    <property type="match status" value="1"/>
</dbReference>